<dbReference type="RefSeq" id="WP_265764300.1">
    <property type="nucleotide sequence ID" value="NZ_JAGGJA010000001.1"/>
</dbReference>
<dbReference type="Pfam" id="PF02014">
    <property type="entry name" value="Reeler"/>
    <property type="match status" value="1"/>
</dbReference>
<dbReference type="InterPro" id="IPR042307">
    <property type="entry name" value="Reeler_sf"/>
</dbReference>
<keyword evidence="3" id="KW-1185">Reference proteome</keyword>
<comment type="caution">
    <text evidence="2">The sequence shown here is derived from an EMBL/GenBank/DDBJ whole genome shotgun (WGS) entry which is preliminary data.</text>
</comment>
<evidence type="ECO:0000259" key="1">
    <source>
        <dbReference type="Pfam" id="PF02014"/>
    </source>
</evidence>
<organism evidence="2 3">
    <name type="scientific">Fodinibius salsisoli</name>
    <dbReference type="NCBI Taxonomy" id="2820877"/>
    <lineage>
        <taxon>Bacteria</taxon>
        <taxon>Pseudomonadati</taxon>
        <taxon>Balneolota</taxon>
        <taxon>Balneolia</taxon>
        <taxon>Balneolales</taxon>
        <taxon>Balneolaceae</taxon>
        <taxon>Fodinibius</taxon>
    </lineage>
</organism>
<protein>
    <recommendedName>
        <fullName evidence="1">Reelin domain-containing protein</fullName>
    </recommendedName>
</protein>
<dbReference type="Proteomes" id="UP001207918">
    <property type="component" value="Unassembled WGS sequence"/>
</dbReference>
<gene>
    <name evidence="2" type="ORF">J6I44_02155</name>
</gene>
<dbReference type="InterPro" id="IPR002861">
    <property type="entry name" value="Reeler_dom"/>
</dbReference>
<proteinExistence type="predicted"/>
<accession>A0ABT3PI73</accession>
<evidence type="ECO:0000313" key="3">
    <source>
        <dbReference type="Proteomes" id="UP001207918"/>
    </source>
</evidence>
<dbReference type="EMBL" id="JAGGJA010000001">
    <property type="protein sequence ID" value="MCW9705636.1"/>
    <property type="molecule type" value="Genomic_DNA"/>
</dbReference>
<name>A0ABT3PI73_9BACT</name>
<evidence type="ECO:0000313" key="2">
    <source>
        <dbReference type="EMBL" id="MCW9705636.1"/>
    </source>
</evidence>
<dbReference type="Gene3D" id="2.60.40.4060">
    <property type="entry name" value="Reeler domain"/>
    <property type="match status" value="1"/>
</dbReference>
<sequence length="201" mass="21932">MYKLVLLPFFTLIAGFLFGPSPNQSIPKHQRGTQSYPEHLTGAFTGGFGEETCRSCHFDYDLNPDGGSLSVAGIPKTIDAGQSLTITITVDRKKLGKGGFQLSARYPDGRQAGRFEIEGNSRIMATSSIPDSLQYVQHSKAGTKPTAQSEARWQINWKAPKTVSDTIIFNIAVNAANGDQSEFGDFIYAQEITVAHRDGKK</sequence>
<dbReference type="NCBIfam" id="NF041895">
    <property type="entry name" value="choice_anch_V"/>
    <property type="match status" value="1"/>
</dbReference>
<feature type="domain" description="Reelin" evidence="1">
    <location>
        <begin position="76"/>
        <end position="173"/>
    </location>
</feature>
<reference evidence="2 3" key="1">
    <citation type="submission" date="2021-03" db="EMBL/GenBank/DDBJ databases">
        <title>Aliifodinibius sp. nov., a new bacterium isolated from saline soil.</title>
        <authorList>
            <person name="Galisteo C."/>
            <person name="De La Haba R."/>
            <person name="Sanchez-Porro C."/>
            <person name="Ventosa A."/>
        </authorList>
    </citation>
    <scope>NUCLEOTIDE SEQUENCE [LARGE SCALE GENOMIC DNA]</scope>
    <source>
        <strain evidence="2 3">1BSP15-2V2</strain>
    </source>
</reference>